<organism evidence="1 2">
    <name type="scientific">Sphingobacterium mizutaii</name>
    <dbReference type="NCBI Taxonomy" id="1010"/>
    <lineage>
        <taxon>Bacteria</taxon>
        <taxon>Pseudomonadati</taxon>
        <taxon>Bacteroidota</taxon>
        <taxon>Sphingobacteriia</taxon>
        <taxon>Sphingobacteriales</taxon>
        <taxon>Sphingobacteriaceae</taxon>
        <taxon>Sphingobacterium</taxon>
    </lineage>
</organism>
<accession>A0AAJ5C112</accession>
<proteinExistence type="predicted"/>
<evidence type="ECO:0008006" key="3">
    <source>
        <dbReference type="Google" id="ProtNLM"/>
    </source>
</evidence>
<dbReference type="Proteomes" id="UP000215355">
    <property type="component" value="Chromosome 1"/>
</dbReference>
<reference evidence="1 2" key="1">
    <citation type="submission" date="2017-06" db="EMBL/GenBank/DDBJ databases">
        <authorList>
            <consortium name="Pathogen Informatics"/>
        </authorList>
    </citation>
    <scope>NUCLEOTIDE SEQUENCE [LARGE SCALE GENOMIC DNA]</scope>
    <source>
        <strain evidence="1 2">NCTC12149</strain>
    </source>
</reference>
<dbReference type="EMBL" id="LT906468">
    <property type="protein sequence ID" value="SNV53346.1"/>
    <property type="molecule type" value="Genomic_DNA"/>
</dbReference>
<gene>
    <name evidence="1" type="ORF">SAMEA4412673_02855</name>
</gene>
<evidence type="ECO:0000313" key="1">
    <source>
        <dbReference type="EMBL" id="SNV53346.1"/>
    </source>
</evidence>
<dbReference type="AlphaFoldDB" id="A0AAJ5C112"/>
<sequence length="127" mass="15043">MGIRTCKECEEVLRGRTDKRFCNDGCRNAYNNRENSKDSDMLKKINNQLRKNRKILRTLLAEEKMLKTNKSKLLAEGFSLKYHTHRIITLKGQEYIFCYEYGYLDLGNDYILIVKSKEKKREINALV</sequence>
<protein>
    <recommendedName>
        <fullName evidence="3">DUF2116 family Zn-ribbon domain-containing protein</fullName>
    </recommendedName>
</protein>
<name>A0AAJ5C112_9SPHI</name>
<dbReference type="RefSeq" id="WP_093098039.1">
    <property type="nucleotide sequence ID" value="NZ_DAMDLF010000038.1"/>
</dbReference>
<evidence type="ECO:0000313" key="2">
    <source>
        <dbReference type="Proteomes" id="UP000215355"/>
    </source>
</evidence>
<dbReference type="KEGG" id="smiz:4412673_02855"/>